<dbReference type="EMBL" id="SMKQ01000087">
    <property type="protein sequence ID" value="TDD44992.1"/>
    <property type="molecule type" value="Genomic_DNA"/>
</dbReference>
<dbReference type="Pfam" id="PF00440">
    <property type="entry name" value="TetR_N"/>
    <property type="match status" value="1"/>
</dbReference>
<dbReference type="Pfam" id="PF21313">
    <property type="entry name" value="EthR_C"/>
    <property type="match status" value="1"/>
</dbReference>
<dbReference type="AlphaFoldDB" id="A0A4R4YNA4"/>
<protein>
    <submittedName>
        <fullName evidence="4">TetR/AcrR family transcriptional regulator</fullName>
    </submittedName>
</protein>
<dbReference type="InterPro" id="IPR049397">
    <property type="entry name" value="EthR_C"/>
</dbReference>
<dbReference type="PANTHER" id="PTHR30055:SF184">
    <property type="entry name" value="HTH-TYPE TRANSCRIPTIONAL REGULATOR ETHR"/>
    <property type="match status" value="1"/>
</dbReference>
<dbReference type="GO" id="GO:0000976">
    <property type="term" value="F:transcription cis-regulatory region binding"/>
    <property type="evidence" value="ECO:0007669"/>
    <property type="project" value="TreeGrafter"/>
</dbReference>
<dbReference type="Gene3D" id="1.10.10.60">
    <property type="entry name" value="Homeodomain-like"/>
    <property type="match status" value="1"/>
</dbReference>
<dbReference type="PROSITE" id="PS50977">
    <property type="entry name" value="HTH_TETR_2"/>
    <property type="match status" value="1"/>
</dbReference>
<dbReference type="InterPro" id="IPR009057">
    <property type="entry name" value="Homeodomain-like_sf"/>
</dbReference>
<dbReference type="InterPro" id="IPR036271">
    <property type="entry name" value="Tet_transcr_reg_TetR-rel_C_sf"/>
</dbReference>
<dbReference type="Proteomes" id="UP000295302">
    <property type="component" value="Unassembled WGS sequence"/>
</dbReference>
<keyword evidence="5" id="KW-1185">Reference proteome</keyword>
<dbReference type="SUPFAM" id="SSF46689">
    <property type="entry name" value="Homeodomain-like"/>
    <property type="match status" value="1"/>
</dbReference>
<comment type="caution">
    <text evidence="4">The sequence shown here is derived from an EMBL/GenBank/DDBJ whole genome shotgun (WGS) entry which is preliminary data.</text>
</comment>
<accession>A0A4R4YNA4</accession>
<evidence type="ECO:0000256" key="2">
    <source>
        <dbReference type="PROSITE-ProRule" id="PRU00335"/>
    </source>
</evidence>
<feature type="DNA-binding region" description="H-T-H motif" evidence="2">
    <location>
        <begin position="40"/>
        <end position="59"/>
    </location>
</feature>
<sequence length="209" mass="23171">MPSITRRRTANVGRPTSAEADILAATQRLLIDGGNFTELGVQQISTEAGVARSTFYNHFRDKIDLLMRLATELMSSSFDVTSAWKPSDGVEHLEDAFLQVVKVYRKHAAVRRALAEVATYDATVRDFWSAELNQFTNWTLTLLRAEQDAGRTPADLDPASATRVIVMGGERALVDHVTTGDPGSDAAFAREMALTWWYGVYRRPAGYSK</sequence>
<dbReference type="GO" id="GO:0003700">
    <property type="term" value="F:DNA-binding transcription factor activity"/>
    <property type="evidence" value="ECO:0007669"/>
    <property type="project" value="TreeGrafter"/>
</dbReference>
<name>A0A4R4YNA4_9ACTN</name>
<organism evidence="4 5">
    <name type="scientific">Nonomuraea terrae</name>
    <dbReference type="NCBI Taxonomy" id="2530383"/>
    <lineage>
        <taxon>Bacteria</taxon>
        <taxon>Bacillati</taxon>
        <taxon>Actinomycetota</taxon>
        <taxon>Actinomycetes</taxon>
        <taxon>Streptosporangiales</taxon>
        <taxon>Streptosporangiaceae</taxon>
        <taxon>Nonomuraea</taxon>
    </lineage>
</organism>
<dbReference type="InterPro" id="IPR001647">
    <property type="entry name" value="HTH_TetR"/>
</dbReference>
<keyword evidence="1 2" id="KW-0238">DNA-binding</keyword>
<evidence type="ECO:0000259" key="3">
    <source>
        <dbReference type="PROSITE" id="PS50977"/>
    </source>
</evidence>
<gene>
    <name evidence="4" type="ORF">E1286_25430</name>
</gene>
<dbReference type="PANTHER" id="PTHR30055">
    <property type="entry name" value="HTH-TYPE TRANSCRIPTIONAL REGULATOR RUTR"/>
    <property type="match status" value="1"/>
</dbReference>
<evidence type="ECO:0000256" key="1">
    <source>
        <dbReference type="ARBA" id="ARBA00023125"/>
    </source>
</evidence>
<dbReference type="RefSeq" id="WP_132616138.1">
    <property type="nucleotide sequence ID" value="NZ_SMKQ01000087.1"/>
</dbReference>
<proteinExistence type="predicted"/>
<reference evidence="4 5" key="1">
    <citation type="submission" date="2019-03" db="EMBL/GenBank/DDBJ databases">
        <title>Draft genome sequences of novel Actinobacteria.</title>
        <authorList>
            <person name="Sahin N."/>
            <person name="Ay H."/>
            <person name="Saygin H."/>
        </authorList>
    </citation>
    <scope>NUCLEOTIDE SEQUENCE [LARGE SCALE GENOMIC DNA]</scope>
    <source>
        <strain evidence="4 5">CH32</strain>
    </source>
</reference>
<feature type="domain" description="HTH tetR-type" evidence="3">
    <location>
        <begin position="16"/>
        <end position="77"/>
    </location>
</feature>
<dbReference type="OrthoDB" id="7186647at2"/>
<dbReference type="SUPFAM" id="SSF48498">
    <property type="entry name" value="Tetracyclin repressor-like, C-terminal domain"/>
    <property type="match status" value="1"/>
</dbReference>
<dbReference type="Gene3D" id="1.10.357.10">
    <property type="entry name" value="Tetracycline Repressor, domain 2"/>
    <property type="match status" value="1"/>
</dbReference>
<dbReference type="InterPro" id="IPR050109">
    <property type="entry name" value="HTH-type_TetR-like_transc_reg"/>
</dbReference>
<evidence type="ECO:0000313" key="5">
    <source>
        <dbReference type="Proteomes" id="UP000295302"/>
    </source>
</evidence>
<evidence type="ECO:0000313" key="4">
    <source>
        <dbReference type="EMBL" id="TDD44992.1"/>
    </source>
</evidence>